<keyword evidence="4" id="KW-1185">Reference proteome</keyword>
<dbReference type="Proteomes" id="UP000032900">
    <property type="component" value="Unassembled WGS sequence"/>
</dbReference>
<proteinExistence type="predicted"/>
<feature type="domain" description="Beta-lactamase-related" evidence="2">
    <location>
        <begin position="48"/>
        <end position="247"/>
    </location>
</feature>
<organism evidence="3 4">
    <name type="scientific">Geofilum rubicundum JCM 15548</name>
    <dbReference type="NCBI Taxonomy" id="1236989"/>
    <lineage>
        <taxon>Bacteria</taxon>
        <taxon>Pseudomonadati</taxon>
        <taxon>Bacteroidota</taxon>
        <taxon>Bacteroidia</taxon>
        <taxon>Marinilabiliales</taxon>
        <taxon>Marinilabiliaceae</taxon>
        <taxon>Geofilum</taxon>
    </lineage>
</organism>
<dbReference type="STRING" id="1236989.JCM15548_1937"/>
<evidence type="ECO:0000313" key="3">
    <source>
        <dbReference type="EMBL" id="GAO28806.1"/>
    </source>
</evidence>
<dbReference type="OrthoDB" id="9805821at2"/>
<dbReference type="GO" id="GO:0016787">
    <property type="term" value="F:hydrolase activity"/>
    <property type="evidence" value="ECO:0007669"/>
    <property type="project" value="UniProtKB-KW"/>
</dbReference>
<dbReference type="SUPFAM" id="SSF56601">
    <property type="entry name" value="beta-lactamase/transpeptidase-like"/>
    <property type="match status" value="1"/>
</dbReference>
<gene>
    <name evidence="3" type="ORF">JCM15548_1937</name>
</gene>
<dbReference type="Pfam" id="PF00144">
    <property type="entry name" value="Beta-lactamase"/>
    <property type="match status" value="1"/>
</dbReference>
<dbReference type="InterPro" id="IPR001466">
    <property type="entry name" value="Beta-lactam-related"/>
</dbReference>
<dbReference type="InterPro" id="IPR012338">
    <property type="entry name" value="Beta-lactam/transpept-like"/>
</dbReference>
<protein>
    <submittedName>
        <fullName evidence="3">Beta-hexosaminidase</fullName>
    </submittedName>
</protein>
<evidence type="ECO:0000259" key="2">
    <source>
        <dbReference type="Pfam" id="PF00144"/>
    </source>
</evidence>
<dbReference type="EMBL" id="BAZW01000004">
    <property type="protein sequence ID" value="GAO28806.1"/>
    <property type="molecule type" value="Genomic_DNA"/>
</dbReference>
<dbReference type="InterPro" id="IPR050789">
    <property type="entry name" value="Diverse_Enzym_Activities"/>
</dbReference>
<keyword evidence="1" id="KW-0378">Hydrolase</keyword>
<dbReference type="RefSeq" id="WP_062122516.1">
    <property type="nucleotide sequence ID" value="NZ_BAZW01000004.1"/>
</dbReference>
<evidence type="ECO:0000313" key="4">
    <source>
        <dbReference type="Proteomes" id="UP000032900"/>
    </source>
</evidence>
<accession>A0A0E9LUI1</accession>
<dbReference type="Gene3D" id="3.40.710.10">
    <property type="entry name" value="DD-peptidase/beta-lactamase superfamily"/>
    <property type="match status" value="1"/>
</dbReference>
<dbReference type="PANTHER" id="PTHR43283">
    <property type="entry name" value="BETA-LACTAMASE-RELATED"/>
    <property type="match status" value="1"/>
</dbReference>
<sequence length="270" mass="31322">MNRTTVWRDDVYQPVSDLQFSVPVAPNLYLNHTYLDSMYHRILNVKRHTRGYVYSDLNFLLLQRIQERLTGQPMDRAVTRYFYKPLGAGSLMFNPWRTGKLDHVVPTESDPVFRRQLLKGYVHDQTAAMMGGVAGHAGLFGNANDLAKLMQMYLNGGEYGGHRFFNPETIYFFSSQQHPENRRGLGFDKPEMDPEKDTPVSRMASELSFGHSGFTGTIVWVDPTYDLIYIFLSNRIHPNQYNRKLIENNVRTDIQEIIYRAIEDRQDSVE</sequence>
<name>A0A0E9LUI1_9BACT</name>
<reference evidence="3 4" key="1">
    <citation type="journal article" date="2015" name="Microbes Environ.">
        <title>Distribution and evolution of nitrogen fixation genes in the phylum bacteroidetes.</title>
        <authorList>
            <person name="Inoue J."/>
            <person name="Oshima K."/>
            <person name="Suda W."/>
            <person name="Sakamoto M."/>
            <person name="Iino T."/>
            <person name="Noda S."/>
            <person name="Hongoh Y."/>
            <person name="Hattori M."/>
            <person name="Ohkuma M."/>
        </authorList>
    </citation>
    <scope>NUCLEOTIDE SEQUENCE [LARGE SCALE GENOMIC DNA]</scope>
    <source>
        <strain evidence="3">JCM 15548</strain>
    </source>
</reference>
<comment type="caution">
    <text evidence="3">The sequence shown here is derived from an EMBL/GenBank/DDBJ whole genome shotgun (WGS) entry which is preliminary data.</text>
</comment>
<dbReference type="AlphaFoldDB" id="A0A0E9LUI1"/>
<dbReference type="PANTHER" id="PTHR43283:SF11">
    <property type="entry name" value="BETA-LACTAMASE-RELATED DOMAIN-CONTAINING PROTEIN"/>
    <property type="match status" value="1"/>
</dbReference>
<evidence type="ECO:0000256" key="1">
    <source>
        <dbReference type="ARBA" id="ARBA00022801"/>
    </source>
</evidence>